<keyword evidence="2" id="KW-1185">Reference proteome</keyword>
<accession>A0ABR2LXL1</accession>
<keyword evidence="1" id="KW-0687">Ribonucleoprotein</keyword>
<protein>
    <submittedName>
        <fullName evidence="1">60S ribosomal protein L36</fullName>
    </submittedName>
</protein>
<gene>
    <name evidence="1" type="primary">RPL36</name>
    <name evidence="1" type="ORF">KSP40_PGU000190</name>
</gene>
<keyword evidence="1" id="KW-0689">Ribosomal protein</keyword>
<reference evidence="1 2" key="1">
    <citation type="journal article" date="2022" name="Nat. Plants">
        <title>Genomes of leafy and leafless Platanthera orchids illuminate the evolution of mycoheterotrophy.</title>
        <authorList>
            <person name="Li M.H."/>
            <person name="Liu K.W."/>
            <person name="Li Z."/>
            <person name="Lu H.C."/>
            <person name="Ye Q.L."/>
            <person name="Zhang D."/>
            <person name="Wang J.Y."/>
            <person name="Li Y.F."/>
            <person name="Zhong Z.M."/>
            <person name="Liu X."/>
            <person name="Yu X."/>
            <person name="Liu D.K."/>
            <person name="Tu X.D."/>
            <person name="Liu B."/>
            <person name="Hao Y."/>
            <person name="Liao X.Y."/>
            <person name="Jiang Y.T."/>
            <person name="Sun W.H."/>
            <person name="Chen J."/>
            <person name="Chen Y.Q."/>
            <person name="Ai Y."/>
            <person name="Zhai J.W."/>
            <person name="Wu S.S."/>
            <person name="Zhou Z."/>
            <person name="Hsiao Y.Y."/>
            <person name="Wu W.L."/>
            <person name="Chen Y.Y."/>
            <person name="Lin Y.F."/>
            <person name="Hsu J.L."/>
            <person name="Li C.Y."/>
            <person name="Wang Z.W."/>
            <person name="Zhao X."/>
            <person name="Zhong W.Y."/>
            <person name="Ma X.K."/>
            <person name="Ma L."/>
            <person name="Huang J."/>
            <person name="Chen G.Z."/>
            <person name="Huang M.Z."/>
            <person name="Huang L."/>
            <person name="Peng D.H."/>
            <person name="Luo Y.B."/>
            <person name="Zou S.Q."/>
            <person name="Chen S.P."/>
            <person name="Lan S."/>
            <person name="Tsai W.C."/>
            <person name="Van de Peer Y."/>
            <person name="Liu Z.J."/>
        </authorList>
    </citation>
    <scope>NUCLEOTIDE SEQUENCE [LARGE SCALE GENOMIC DNA]</scope>
    <source>
        <strain evidence="1">Lor288</strain>
    </source>
</reference>
<sequence length="63" mass="7147">MAPAQPKSGLFVGLNKGHIVIRRELPPRHSSRKGVESKISYHHFFNDFNPFSSRSKLPRSSSK</sequence>
<proteinExistence type="predicted"/>
<dbReference type="GO" id="GO:0005840">
    <property type="term" value="C:ribosome"/>
    <property type="evidence" value="ECO:0007669"/>
    <property type="project" value="UniProtKB-KW"/>
</dbReference>
<evidence type="ECO:0000313" key="2">
    <source>
        <dbReference type="Proteomes" id="UP001412067"/>
    </source>
</evidence>
<organism evidence="1 2">
    <name type="scientific">Platanthera guangdongensis</name>
    <dbReference type="NCBI Taxonomy" id="2320717"/>
    <lineage>
        <taxon>Eukaryota</taxon>
        <taxon>Viridiplantae</taxon>
        <taxon>Streptophyta</taxon>
        <taxon>Embryophyta</taxon>
        <taxon>Tracheophyta</taxon>
        <taxon>Spermatophyta</taxon>
        <taxon>Magnoliopsida</taxon>
        <taxon>Liliopsida</taxon>
        <taxon>Asparagales</taxon>
        <taxon>Orchidaceae</taxon>
        <taxon>Orchidoideae</taxon>
        <taxon>Orchideae</taxon>
        <taxon>Orchidinae</taxon>
        <taxon>Platanthera</taxon>
    </lineage>
</organism>
<name>A0ABR2LXL1_9ASPA</name>
<dbReference type="InterPro" id="IPR038097">
    <property type="entry name" value="Ribosomal_eL36_sf"/>
</dbReference>
<dbReference type="Gene3D" id="1.10.10.1760">
    <property type="entry name" value="60S ribosomal protein L36"/>
    <property type="match status" value="1"/>
</dbReference>
<dbReference type="Proteomes" id="UP001412067">
    <property type="component" value="Unassembled WGS sequence"/>
</dbReference>
<comment type="caution">
    <text evidence="1">The sequence shown here is derived from an EMBL/GenBank/DDBJ whole genome shotgun (WGS) entry which is preliminary data.</text>
</comment>
<evidence type="ECO:0000313" key="1">
    <source>
        <dbReference type="EMBL" id="KAK8953604.1"/>
    </source>
</evidence>
<dbReference type="EMBL" id="JBBWWR010000014">
    <property type="protein sequence ID" value="KAK8953604.1"/>
    <property type="molecule type" value="Genomic_DNA"/>
</dbReference>